<dbReference type="EMBL" id="JXTB01000210">
    <property type="protein sequence ID" value="PON53170.1"/>
    <property type="molecule type" value="Genomic_DNA"/>
</dbReference>
<organism evidence="1 2">
    <name type="scientific">Parasponia andersonii</name>
    <name type="common">Sponia andersonii</name>
    <dbReference type="NCBI Taxonomy" id="3476"/>
    <lineage>
        <taxon>Eukaryota</taxon>
        <taxon>Viridiplantae</taxon>
        <taxon>Streptophyta</taxon>
        <taxon>Embryophyta</taxon>
        <taxon>Tracheophyta</taxon>
        <taxon>Spermatophyta</taxon>
        <taxon>Magnoliopsida</taxon>
        <taxon>eudicotyledons</taxon>
        <taxon>Gunneridae</taxon>
        <taxon>Pentapetalae</taxon>
        <taxon>rosids</taxon>
        <taxon>fabids</taxon>
        <taxon>Rosales</taxon>
        <taxon>Cannabaceae</taxon>
        <taxon>Parasponia</taxon>
    </lineage>
</organism>
<accession>A0A2P5BWK8</accession>
<dbReference type="Proteomes" id="UP000237105">
    <property type="component" value="Unassembled WGS sequence"/>
</dbReference>
<comment type="caution">
    <text evidence="1">The sequence shown here is derived from an EMBL/GenBank/DDBJ whole genome shotgun (WGS) entry which is preliminary data.</text>
</comment>
<gene>
    <name evidence="1" type="ORF">PanWU01x14_204010</name>
</gene>
<proteinExistence type="predicted"/>
<keyword evidence="2" id="KW-1185">Reference proteome</keyword>
<protein>
    <submittedName>
        <fullName evidence="1">Uncharacterized protein</fullName>
    </submittedName>
</protein>
<name>A0A2P5BWK8_PARAD</name>
<dbReference type="AlphaFoldDB" id="A0A2P5BWK8"/>
<sequence>MLSLRAFSIIQPGASVHVYYGDLVIEYNYRHQLYVHAFLEGQEHRGQPVLTSEVRSSEVIEFGFENGEVTYKTIEGKYLARIGSNYGGIT</sequence>
<evidence type="ECO:0000313" key="2">
    <source>
        <dbReference type="Proteomes" id="UP000237105"/>
    </source>
</evidence>
<evidence type="ECO:0000313" key="1">
    <source>
        <dbReference type="EMBL" id="PON53170.1"/>
    </source>
</evidence>
<reference evidence="2" key="1">
    <citation type="submission" date="2016-06" db="EMBL/GenBank/DDBJ databases">
        <title>Parallel loss of symbiosis genes in relatives of nitrogen-fixing non-legume Parasponia.</title>
        <authorList>
            <person name="Van Velzen R."/>
            <person name="Holmer R."/>
            <person name="Bu F."/>
            <person name="Rutten L."/>
            <person name="Van Zeijl A."/>
            <person name="Liu W."/>
            <person name="Santuari L."/>
            <person name="Cao Q."/>
            <person name="Sharma T."/>
            <person name="Shen D."/>
            <person name="Roswanjaya Y."/>
            <person name="Wardhani T."/>
            <person name="Kalhor M.S."/>
            <person name="Jansen J."/>
            <person name="Van den Hoogen J."/>
            <person name="Gungor B."/>
            <person name="Hartog M."/>
            <person name="Hontelez J."/>
            <person name="Verver J."/>
            <person name="Yang W.-C."/>
            <person name="Schijlen E."/>
            <person name="Repin R."/>
            <person name="Schilthuizen M."/>
            <person name="Schranz E."/>
            <person name="Heidstra R."/>
            <person name="Miyata K."/>
            <person name="Fedorova E."/>
            <person name="Kohlen W."/>
            <person name="Bisseling T."/>
            <person name="Smit S."/>
            <person name="Geurts R."/>
        </authorList>
    </citation>
    <scope>NUCLEOTIDE SEQUENCE [LARGE SCALE GENOMIC DNA]</scope>
    <source>
        <strain evidence="2">cv. WU1-14</strain>
    </source>
</reference>